<proteinExistence type="predicted"/>
<comment type="caution">
    <text evidence="1">The sequence shown here is derived from an EMBL/GenBank/DDBJ whole genome shotgun (WGS) entry which is preliminary data.</text>
</comment>
<sequence length="35" mass="4215">MLTGTIRNQVDQIWNAFWSVEMLNHKMHFEVPLDL</sequence>
<name>A0A0B3RXJ3_9RHOB</name>
<organism evidence="1 2">
    <name type="scientific">Mameliella alba</name>
    <dbReference type="NCBI Taxonomy" id="561184"/>
    <lineage>
        <taxon>Bacteria</taxon>
        <taxon>Pseudomonadati</taxon>
        <taxon>Pseudomonadota</taxon>
        <taxon>Alphaproteobacteria</taxon>
        <taxon>Rhodobacterales</taxon>
        <taxon>Roseobacteraceae</taxon>
        <taxon>Mameliella</taxon>
    </lineage>
</organism>
<dbReference type="Proteomes" id="UP000030960">
    <property type="component" value="Unassembled WGS sequence"/>
</dbReference>
<gene>
    <name evidence="1" type="ORF">OA50_02360</name>
</gene>
<dbReference type="AlphaFoldDB" id="A0A0B3RXJ3"/>
<evidence type="ECO:0000313" key="2">
    <source>
        <dbReference type="Proteomes" id="UP000030960"/>
    </source>
</evidence>
<accession>A0A0B3RXJ3</accession>
<protein>
    <submittedName>
        <fullName evidence="1">Uncharacterized protein</fullName>
    </submittedName>
</protein>
<keyword evidence="2" id="KW-1185">Reference proteome</keyword>
<evidence type="ECO:0000313" key="1">
    <source>
        <dbReference type="EMBL" id="KHQ52817.1"/>
    </source>
</evidence>
<reference evidence="1 2" key="1">
    <citation type="submission" date="2014-10" db="EMBL/GenBank/DDBJ databases">
        <title>Genome sequence of Ponticoccus sp. strain UMTAT08 isolated from clonal culture of toxic dinoflagellate Alexandrium tamiyavanichii.</title>
        <authorList>
            <person name="Gan H.Y."/>
            <person name="Muhd D.-D."/>
            <person name="Mohd Noor M.E."/>
            <person name="Yeong Y.S."/>
            <person name="Usup G."/>
        </authorList>
    </citation>
    <scope>NUCLEOTIDE SEQUENCE [LARGE SCALE GENOMIC DNA]</scope>
    <source>
        <strain evidence="1 2">UMTAT08</strain>
    </source>
</reference>
<dbReference type="EMBL" id="JSUQ01000009">
    <property type="protein sequence ID" value="KHQ52817.1"/>
    <property type="molecule type" value="Genomic_DNA"/>
</dbReference>